<dbReference type="RefSeq" id="XP_020069545.1">
    <property type="nucleotide sequence ID" value="XM_020215372.1"/>
</dbReference>
<feature type="domain" description="Aldehyde dehydrogenase" evidence="4">
    <location>
        <begin position="28"/>
        <end position="492"/>
    </location>
</feature>
<dbReference type="EMBL" id="KV453934">
    <property type="protein sequence ID" value="ODV72506.1"/>
    <property type="molecule type" value="Genomic_DNA"/>
</dbReference>
<name>A0A1E4RZ19_CYBJN</name>
<dbReference type="GO" id="GO:0004029">
    <property type="term" value="F:aldehyde dehydrogenase (NAD+) activity"/>
    <property type="evidence" value="ECO:0007669"/>
    <property type="project" value="TreeGrafter"/>
</dbReference>
<dbReference type="STRING" id="983966.A0A1E4RZ19"/>
<dbReference type="Pfam" id="PF00171">
    <property type="entry name" value="Aldedh"/>
    <property type="match status" value="1"/>
</dbReference>
<dbReference type="InterPro" id="IPR015590">
    <property type="entry name" value="Aldehyde_DH_dom"/>
</dbReference>
<dbReference type="InterPro" id="IPR016160">
    <property type="entry name" value="Ald_DH_CS_CYS"/>
</dbReference>
<protein>
    <submittedName>
        <fullName evidence="5">Aldehyde dehydrogenase</fullName>
    </submittedName>
</protein>
<dbReference type="FunFam" id="3.40.605.10:FF:000050">
    <property type="entry name" value="Aldehyde dehydrogenase, mitochondrial"/>
    <property type="match status" value="1"/>
</dbReference>
<keyword evidence="2" id="KW-0560">Oxidoreductase</keyword>
<proteinExistence type="inferred from homology"/>
<evidence type="ECO:0000256" key="3">
    <source>
        <dbReference type="ARBA" id="ARBA00023027"/>
    </source>
</evidence>
<dbReference type="AlphaFoldDB" id="A0A1E4RZ19"/>
<keyword evidence="6" id="KW-1185">Reference proteome</keyword>
<evidence type="ECO:0000313" key="5">
    <source>
        <dbReference type="EMBL" id="ODV72506.1"/>
    </source>
</evidence>
<comment type="similarity">
    <text evidence="1">Belongs to the aldehyde dehydrogenase family.</text>
</comment>
<sequence>MSDLFVEITCPNGQSYKQPTGLFINNEFVAATSGEFVESINPATGKPICKVHAAGVEDIDKAVKAAKAAFPAWKQMDGCERRDLLLKLAALVERDRDILGALEANDSGKPKDSNAVYDVDEVVALLKYVAGWADKLEGSVIPAGPNKFAYTIREPIGVVGCIIPFNYPLAMFGWKLTALAAGNCAIFKSAEQTPLSVLYFAQLFKEAGFPPGVAQVVSGFGRVAGDALVKHPDVQKIAFTGSTATGRVIQKVAADYLKPVTLECGGKTALLVFDDADLEQAVKWTAFGIFYNMGQICTGSSRAYVHESIYEKFLQELKAHVIAEYPQGLPFEDGVVVGPQVSKAQYDKILNYIQSGKDQGARVVLGGKVPDRKDLQDGYFIEPTIFADVKQDFKIVEEEIFGPVISIAKFNTDEEAVSLANDSIYALGAALFTKDITRAHLVAQQLESGMVWINSNNDSDVRIPFGGNKMSGNETRELGKFGIEAFTVAKAIHVNLGNKL</sequence>
<dbReference type="Proteomes" id="UP000094389">
    <property type="component" value="Unassembled WGS sequence"/>
</dbReference>
<organism evidence="5 6">
    <name type="scientific">Cyberlindnera jadinii (strain ATCC 18201 / CBS 1600 / BCRC 20928 / JCM 3617 / NBRC 0987 / NRRL Y-1542)</name>
    <name type="common">Torula yeast</name>
    <name type="synonym">Candida utilis</name>
    <dbReference type="NCBI Taxonomy" id="983966"/>
    <lineage>
        <taxon>Eukaryota</taxon>
        <taxon>Fungi</taxon>
        <taxon>Dikarya</taxon>
        <taxon>Ascomycota</taxon>
        <taxon>Saccharomycotina</taxon>
        <taxon>Saccharomycetes</taxon>
        <taxon>Phaffomycetales</taxon>
        <taxon>Phaffomycetaceae</taxon>
        <taxon>Cyberlindnera</taxon>
    </lineage>
</organism>
<dbReference type="PANTHER" id="PTHR43720">
    <property type="entry name" value="2-AMINOMUCONIC SEMIALDEHYDE DEHYDROGENASE"/>
    <property type="match status" value="1"/>
</dbReference>
<reference evidence="5 6" key="1">
    <citation type="journal article" date="2016" name="Proc. Natl. Acad. Sci. U.S.A.">
        <title>Comparative genomics of biotechnologically important yeasts.</title>
        <authorList>
            <person name="Riley R."/>
            <person name="Haridas S."/>
            <person name="Wolfe K.H."/>
            <person name="Lopes M.R."/>
            <person name="Hittinger C.T."/>
            <person name="Goeker M."/>
            <person name="Salamov A.A."/>
            <person name="Wisecaver J.H."/>
            <person name="Long T.M."/>
            <person name="Calvey C.H."/>
            <person name="Aerts A.L."/>
            <person name="Barry K.W."/>
            <person name="Choi C."/>
            <person name="Clum A."/>
            <person name="Coughlan A.Y."/>
            <person name="Deshpande S."/>
            <person name="Douglass A.P."/>
            <person name="Hanson S.J."/>
            <person name="Klenk H.-P."/>
            <person name="LaButti K.M."/>
            <person name="Lapidus A."/>
            <person name="Lindquist E.A."/>
            <person name="Lipzen A.M."/>
            <person name="Meier-Kolthoff J.P."/>
            <person name="Ohm R.A."/>
            <person name="Otillar R.P."/>
            <person name="Pangilinan J.L."/>
            <person name="Peng Y."/>
            <person name="Rokas A."/>
            <person name="Rosa C.A."/>
            <person name="Scheuner C."/>
            <person name="Sibirny A.A."/>
            <person name="Slot J.C."/>
            <person name="Stielow J.B."/>
            <person name="Sun H."/>
            <person name="Kurtzman C.P."/>
            <person name="Blackwell M."/>
            <person name="Grigoriev I.V."/>
            <person name="Jeffries T.W."/>
        </authorList>
    </citation>
    <scope>NUCLEOTIDE SEQUENCE [LARGE SCALE GENOMIC DNA]</scope>
    <source>
        <strain evidence="6">ATCC 18201 / CBS 1600 / BCRC 20928 / JCM 3617 / NBRC 0987 / NRRL Y-1542</strain>
    </source>
</reference>
<evidence type="ECO:0000256" key="1">
    <source>
        <dbReference type="ARBA" id="ARBA00009986"/>
    </source>
</evidence>
<dbReference type="Gene3D" id="3.40.605.10">
    <property type="entry name" value="Aldehyde Dehydrogenase, Chain A, domain 1"/>
    <property type="match status" value="1"/>
</dbReference>
<evidence type="ECO:0000256" key="2">
    <source>
        <dbReference type="ARBA" id="ARBA00023002"/>
    </source>
</evidence>
<gene>
    <name evidence="5" type="ORF">CYBJADRAFT_168439</name>
</gene>
<dbReference type="InterPro" id="IPR016163">
    <property type="entry name" value="Ald_DH_C"/>
</dbReference>
<dbReference type="PANTHER" id="PTHR43720:SF2">
    <property type="entry name" value="2-AMINOMUCONIC SEMIALDEHYDE DEHYDROGENASE"/>
    <property type="match status" value="1"/>
</dbReference>
<dbReference type="Gene3D" id="3.40.309.10">
    <property type="entry name" value="Aldehyde Dehydrogenase, Chain A, domain 2"/>
    <property type="match status" value="1"/>
</dbReference>
<evidence type="ECO:0000259" key="4">
    <source>
        <dbReference type="Pfam" id="PF00171"/>
    </source>
</evidence>
<dbReference type="InterPro" id="IPR016161">
    <property type="entry name" value="Ald_DH/histidinol_DH"/>
</dbReference>
<dbReference type="InterPro" id="IPR016162">
    <property type="entry name" value="Ald_DH_N"/>
</dbReference>
<keyword evidence="3" id="KW-0520">NAD</keyword>
<dbReference type="SUPFAM" id="SSF53720">
    <property type="entry name" value="ALDH-like"/>
    <property type="match status" value="1"/>
</dbReference>
<dbReference type="GO" id="GO:0006598">
    <property type="term" value="P:polyamine catabolic process"/>
    <property type="evidence" value="ECO:0007669"/>
    <property type="project" value="TreeGrafter"/>
</dbReference>
<evidence type="ECO:0000313" key="6">
    <source>
        <dbReference type="Proteomes" id="UP000094389"/>
    </source>
</evidence>
<dbReference type="GeneID" id="30989768"/>
<accession>A0A1E4RZ19</accession>
<dbReference type="FunFam" id="3.40.309.10:FF:000012">
    <property type="entry name" value="Betaine aldehyde dehydrogenase"/>
    <property type="match status" value="1"/>
</dbReference>
<dbReference type="OrthoDB" id="310895at2759"/>
<dbReference type="PROSITE" id="PS00070">
    <property type="entry name" value="ALDEHYDE_DEHYDR_CYS"/>
    <property type="match status" value="1"/>
</dbReference>
<dbReference type="OMA" id="MQDPFVI"/>